<dbReference type="EMBL" id="JARK01001658">
    <property type="protein sequence ID" value="EYB84160.1"/>
    <property type="molecule type" value="Genomic_DNA"/>
</dbReference>
<evidence type="ECO:0000313" key="2">
    <source>
        <dbReference type="Proteomes" id="UP000024635"/>
    </source>
</evidence>
<organism evidence="1 2">
    <name type="scientific">Ancylostoma ceylanicum</name>
    <dbReference type="NCBI Taxonomy" id="53326"/>
    <lineage>
        <taxon>Eukaryota</taxon>
        <taxon>Metazoa</taxon>
        <taxon>Ecdysozoa</taxon>
        <taxon>Nematoda</taxon>
        <taxon>Chromadorea</taxon>
        <taxon>Rhabditida</taxon>
        <taxon>Rhabditina</taxon>
        <taxon>Rhabditomorpha</taxon>
        <taxon>Strongyloidea</taxon>
        <taxon>Ancylostomatidae</taxon>
        <taxon>Ancylostomatinae</taxon>
        <taxon>Ancylostoma</taxon>
    </lineage>
</organism>
<protein>
    <submittedName>
        <fullName evidence="1">Uncharacterized protein</fullName>
    </submittedName>
</protein>
<evidence type="ECO:0000313" key="1">
    <source>
        <dbReference type="EMBL" id="EYB84160.1"/>
    </source>
</evidence>
<accession>A0A016S0K0</accession>
<comment type="caution">
    <text evidence="1">The sequence shown here is derived from an EMBL/GenBank/DDBJ whole genome shotgun (WGS) entry which is preliminary data.</text>
</comment>
<dbReference type="Proteomes" id="UP000024635">
    <property type="component" value="Unassembled WGS sequence"/>
</dbReference>
<keyword evidence="2" id="KW-1185">Reference proteome</keyword>
<name>A0A016S0K0_9BILA</name>
<dbReference type="AlphaFoldDB" id="A0A016S0K0"/>
<dbReference type="OrthoDB" id="5850767at2759"/>
<reference evidence="2" key="1">
    <citation type="journal article" date="2015" name="Nat. Genet.">
        <title>The genome and transcriptome of the zoonotic hookworm Ancylostoma ceylanicum identify infection-specific gene families.</title>
        <authorList>
            <person name="Schwarz E.M."/>
            <person name="Hu Y."/>
            <person name="Antoshechkin I."/>
            <person name="Miller M.M."/>
            <person name="Sternberg P.W."/>
            <person name="Aroian R.V."/>
        </authorList>
    </citation>
    <scope>NUCLEOTIDE SEQUENCE</scope>
    <source>
        <strain evidence="2">HY135</strain>
    </source>
</reference>
<sequence>MTLSPQETTPFSTFKPAALRFSHYPTITDLSFIGGPDQYPGVVLTAFPRWTRIIKFPLLVGQRGPVSRLSTTIWPRRTVILEFSSRLGQGVLEEWRLRHCLAKADPYPADYATP</sequence>
<proteinExistence type="predicted"/>
<gene>
    <name evidence="1" type="primary">Acey_s0322.g2449</name>
    <name evidence="1" type="synonym">Acey-glb-12</name>
    <name evidence="1" type="ORF">Y032_0322g2449</name>
</gene>